<dbReference type="AlphaFoldDB" id="A0A4D4KU72"/>
<gene>
    <name evidence="1" type="ORF">SVIO_007430</name>
</gene>
<protein>
    <submittedName>
        <fullName evidence="1">Uncharacterized protein</fullName>
    </submittedName>
</protein>
<reference evidence="1 2" key="1">
    <citation type="journal article" date="2020" name="Int. J. Syst. Evol. Microbiol.">
        <title>Reclassification of Streptomyces castelarensis and Streptomyces sporoclivatus as later heterotypic synonyms of Streptomyces antimycoticus.</title>
        <authorList>
            <person name="Komaki H."/>
            <person name="Tamura T."/>
        </authorList>
    </citation>
    <scope>NUCLEOTIDE SEQUENCE [LARGE SCALE GENOMIC DNA]</scope>
    <source>
        <strain evidence="1 2">NBRC 13459</strain>
    </source>
</reference>
<name>A0A4D4KU72_STRVO</name>
<dbReference type="RefSeq" id="WP_344597404.1">
    <property type="nucleotide sequence ID" value="NZ_BAAASO010000049.1"/>
</dbReference>
<dbReference type="EMBL" id="BJHW01000001">
    <property type="protein sequence ID" value="GDY50120.1"/>
    <property type="molecule type" value="Genomic_DNA"/>
</dbReference>
<organism evidence="1 2">
    <name type="scientific">Streptomyces violaceusniger</name>
    <dbReference type="NCBI Taxonomy" id="68280"/>
    <lineage>
        <taxon>Bacteria</taxon>
        <taxon>Bacillati</taxon>
        <taxon>Actinomycetota</taxon>
        <taxon>Actinomycetes</taxon>
        <taxon>Kitasatosporales</taxon>
        <taxon>Streptomycetaceae</taxon>
        <taxon>Streptomyces</taxon>
        <taxon>Streptomyces violaceusniger group</taxon>
    </lineage>
</organism>
<proteinExistence type="predicted"/>
<keyword evidence="2" id="KW-1185">Reference proteome</keyword>
<comment type="caution">
    <text evidence="1">The sequence shown here is derived from an EMBL/GenBank/DDBJ whole genome shotgun (WGS) entry which is preliminary data.</text>
</comment>
<sequence>MSGARAIRRQHQHGATLWSAFFLVPTGRGRRLGSLTPADAEDVLNFVYDVGLTVPAKRRGRSRSR</sequence>
<evidence type="ECO:0000313" key="2">
    <source>
        <dbReference type="Proteomes" id="UP000301309"/>
    </source>
</evidence>
<evidence type="ECO:0000313" key="1">
    <source>
        <dbReference type="EMBL" id="GDY50120.1"/>
    </source>
</evidence>
<accession>A0A4D4KU72</accession>
<dbReference type="Proteomes" id="UP000301309">
    <property type="component" value="Unassembled WGS sequence"/>
</dbReference>